<dbReference type="Pfam" id="PF19258">
    <property type="entry name" value="KxYKxGKxW_sig"/>
    <property type="match status" value="1"/>
</dbReference>
<dbReference type="EMBL" id="RHGY01000001">
    <property type="protein sequence ID" value="RRG18658.1"/>
    <property type="molecule type" value="Genomic_DNA"/>
</dbReference>
<proteinExistence type="predicted"/>
<dbReference type="OrthoDB" id="1654978at2"/>
<evidence type="ECO:0008006" key="4">
    <source>
        <dbReference type="Google" id="ProtNLM"/>
    </source>
</evidence>
<comment type="caution">
    <text evidence="2">The sequence shown here is derived from an EMBL/GenBank/DDBJ whole genome shotgun (WGS) entry which is preliminary data.</text>
</comment>
<dbReference type="AlphaFoldDB" id="A0A3P2RMC7"/>
<dbReference type="NCBIfam" id="TIGR03715">
    <property type="entry name" value="KxYKxGKxW"/>
    <property type="match status" value="1"/>
</dbReference>
<reference evidence="2 3" key="1">
    <citation type="submission" date="2018-10" db="EMBL/GenBank/DDBJ databases">
        <title>Draft genome sequence of Weissella viridescens UCO-SMC3.</title>
        <authorList>
            <person name="Garcia-Cancino A."/>
            <person name="Espinoza-Monje M."/>
            <person name="Albarracin L."/>
            <person name="Garcia-Castillo V."/>
            <person name="Campos-Martin J."/>
            <person name="Nakano Y."/>
            <person name="Guitierrez-Zamorano C."/>
            <person name="Ikeda-Ohtsubo W."/>
            <person name="Morita H."/>
            <person name="Kitazawa H."/>
            <person name="Villena J."/>
        </authorList>
    </citation>
    <scope>NUCLEOTIDE SEQUENCE [LARGE SCALE GENOMIC DNA]</scope>
    <source>
        <strain evidence="2 3">UCO-SMC3</strain>
    </source>
</reference>
<protein>
    <recommendedName>
        <fullName evidence="4">KxYKxGKxW signal peptide</fullName>
    </recommendedName>
</protein>
<dbReference type="Proteomes" id="UP000275836">
    <property type="component" value="Unassembled WGS sequence"/>
</dbReference>
<dbReference type="InterPro" id="IPR022263">
    <property type="entry name" value="KxYKxGKxW"/>
</dbReference>
<organism evidence="2 3">
    <name type="scientific">Weissella viridescens</name>
    <name type="common">Lactobacillus viridescens</name>
    <dbReference type="NCBI Taxonomy" id="1629"/>
    <lineage>
        <taxon>Bacteria</taxon>
        <taxon>Bacillati</taxon>
        <taxon>Bacillota</taxon>
        <taxon>Bacilli</taxon>
        <taxon>Lactobacillales</taxon>
        <taxon>Lactobacillaceae</taxon>
        <taxon>Weissella</taxon>
    </lineage>
</organism>
<sequence>METVKNFRMYKSGKAWVNSSILVASVGLGVNIASNDAHADVVAAPTAAQNVKVKHIAWIVLL</sequence>
<name>A0A3P2RMC7_WEIVI</name>
<evidence type="ECO:0000313" key="2">
    <source>
        <dbReference type="EMBL" id="RRG18658.1"/>
    </source>
</evidence>
<evidence type="ECO:0000313" key="3">
    <source>
        <dbReference type="Proteomes" id="UP000275836"/>
    </source>
</evidence>
<evidence type="ECO:0000256" key="1">
    <source>
        <dbReference type="ARBA" id="ARBA00022729"/>
    </source>
</evidence>
<gene>
    <name evidence="2" type="ORF">D3P96_01340</name>
</gene>
<dbReference type="RefSeq" id="WP_124942601.1">
    <property type="nucleotide sequence ID" value="NZ_RHGY01000001.1"/>
</dbReference>
<keyword evidence="1" id="KW-0732">Signal</keyword>
<accession>A0A3P2RMC7</accession>